<dbReference type="EMBL" id="NXLU01000005">
    <property type="protein sequence ID" value="RDU68958.1"/>
    <property type="molecule type" value="Genomic_DNA"/>
</dbReference>
<evidence type="ECO:0000313" key="1">
    <source>
        <dbReference type="EMBL" id="RDU68958.1"/>
    </source>
</evidence>
<protein>
    <submittedName>
        <fullName evidence="1">Uncharacterized protein</fullName>
    </submittedName>
</protein>
<dbReference type="OrthoDB" id="5372592at2"/>
<proteinExistence type="predicted"/>
<reference evidence="1 2" key="1">
    <citation type="submission" date="2018-04" db="EMBL/GenBank/DDBJ databases">
        <title>Novel Campyloabacter and Helicobacter Species and Strains.</title>
        <authorList>
            <person name="Mannion A.J."/>
            <person name="Shen Z."/>
            <person name="Fox J.G."/>
        </authorList>
    </citation>
    <scope>NUCLEOTIDE SEQUENCE [LARGE SCALE GENOMIC DNA]</scope>
    <source>
        <strain evidence="1 2">ATCC 700242</strain>
    </source>
</reference>
<sequence length="193" mass="22399">MKKKVIQGFNLLSKGVIREASQIFSEQYFLDPNDLDSQYGKIFCDISMQNFGKGVGLGDYYFMRRKVKKASELVQEMEIMLSKINEIENFEVQEALKFALYQAESLECITLDDFKKYIATQENFKEAFEDFNFSTKIVFFNKDELCEFLNLLIEKGLPTLTLQYAEAIGANHDLDPRIYNILQKAVKQSNESK</sequence>
<name>A0A3D8IUL0_9HELI</name>
<dbReference type="AlphaFoldDB" id="A0A3D8IUL0"/>
<dbReference type="RefSeq" id="WP_104724900.1">
    <property type="nucleotide sequence ID" value="NZ_FZNE01000009.1"/>
</dbReference>
<comment type="caution">
    <text evidence="1">The sequence shown here is derived from an EMBL/GenBank/DDBJ whole genome shotgun (WGS) entry which is preliminary data.</text>
</comment>
<organism evidence="1 2">
    <name type="scientific">Helicobacter cholecystus</name>
    <dbReference type="NCBI Taxonomy" id="45498"/>
    <lineage>
        <taxon>Bacteria</taxon>
        <taxon>Pseudomonadati</taxon>
        <taxon>Campylobacterota</taxon>
        <taxon>Epsilonproteobacteria</taxon>
        <taxon>Campylobacterales</taxon>
        <taxon>Helicobacteraceae</taxon>
        <taxon>Helicobacter</taxon>
    </lineage>
</organism>
<dbReference type="Proteomes" id="UP000257067">
    <property type="component" value="Unassembled WGS sequence"/>
</dbReference>
<keyword evidence="2" id="KW-1185">Reference proteome</keyword>
<evidence type="ECO:0000313" key="2">
    <source>
        <dbReference type="Proteomes" id="UP000257067"/>
    </source>
</evidence>
<accession>A0A3D8IUL0</accession>
<gene>
    <name evidence="1" type="ORF">CQA62_05005</name>
</gene>